<accession>A0A3M8CBS7</accession>
<evidence type="ECO:0000313" key="3">
    <source>
        <dbReference type="Proteomes" id="UP000281915"/>
    </source>
</evidence>
<dbReference type="EMBL" id="RHHT01000056">
    <property type="protein sequence ID" value="RNB73202.1"/>
    <property type="molecule type" value="Genomic_DNA"/>
</dbReference>
<feature type="transmembrane region" description="Helical" evidence="1">
    <location>
        <begin position="65"/>
        <end position="84"/>
    </location>
</feature>
<dbReference type="RefSeq" id="WP_122914998.1">
    <property type="nucleotide sequence ID" value="NZ_RHHT01000056.1"/>
</dbReference>
<evidence type="ECO:0008006" key="4">
    <source>
        <dbReference type="Google" id="ProtNLM"/>
    </source>
</evidence>
<gene>
    <name evidence="2" type="ORF">EDM58_20630</name>
</gene>
<feature type="transmembrane region" description="Helical" evidence="1">
    <location>
        <begin position="91"/>
        <end position="112"/>
    </location>
</feature>
<organism evidence="2 3">
    <name type="scientific">Brevibacillus panacihumi</name>
    <dbReference type="NCBI Taxonomy" id="497735"/>
    <lineage>
        <taxon>Bacteria</taxon>
        <taxon>Bacillati</taxon>
        <taxon>Bacillota</taxon>
        <taxon>Bacilli</taxon>
        <taxon>Bacillales</taxon>
        <taxon>Paenibacillaceae</taxon>
        <taxon>Brevibacillus</taxon>
    </lineage>
</organism>
<feature type="transmembrane region" description="Helical" evidence="1">
    <location>
        <begin position="140"/>
        <end position="163"/>
    </location>
</feature>
<dbReference type="Proteomes" id="UP000281915">
    <property type="component" value="Unassembled WGS sequence"/>
</dbReference>
<reference evidence="2 3" key="1">
    <citation type="submission" date="2018-10" db="EMBL/GenBank/DDBJ databases">
        <title>Phylogenomics of Brevibacillus.</title>
        <authorList>
            <person name="Dunlap C."/>
        </authorList>
    </citation>
    <scope>NUCLEOTIDE SEQUENCE [LARGE SCALE GENOMIC DNA]</scope>
    <source>
        <strain evidence="2 3">JCM 15085</strain>
    </source>
</reference>
<name>A0A3M8CBS7_9BACL</name>
<sequence>MIHFMAYRLSQREKSLLIAIHVISLAAWIGGTLGMLLLGIYLYSAENAAQLTYTLASMEIIDENLLKYPALMTLLTGILLSLWTQWGLVKHYWIIIKLGLTMITIMIGIFFLNKWTASLPDLVEDMGFASLQDGGFHSTWLNMVTTSSFNLFCLLFMVFITYYKPFGKIKKGRVANTSNKLGADQI</sequence>
<evidence type="ECO:0000313" key="2">
    <source>
        <dbReference type="EMBL" id="RNB73202.1"/>
    </source>
</evidence>
<keyword evidence="1" id="KW-0472">Membrane</keyword>
<keyword evidence="1" id="KW-0812">Transmembrane</keyword>
<protein>
    <recommendedName>
        <fullName evidence="4">DUF2269 domain-containing protein</fullName>
    </recommendedName>
</protein>
<feature type="transmembrane region" description="Helical" evidence="1">
    <location>
        <begin position="16"/>
        <end position="45"/>
    </location>
</feature>
<proteinExistence type="predicted"/>
<evidence type="ECO:0000256" key="1">
    <source>
        <dbReference type="SAM" id="Phobius"/>
    </source>
</evidence>
<comment type="caution">
    <text evidence="2">The sequence shown here is derived from an EMBL/GenBank/DDBJ whole genome shotgun (WGS) entry which is preliminary data.</text>
</comment>
<keyword evidence="1" id="KW-1133">Transmembrane helix</keyword>
<dbReference type="AlphaFoldDB" id="A0A3M8CBS7"/>